<evidence type="ECO:0008006" key="8">
    <source>
        <dbReference type="Google" id="ProtNLM"/>
    </source>
</evidence>
<comment type="subcellular location">
    <subcellularLocation>
        <location evidence="1">Membrane</location>
        <topology evidence="1">Multi-pass membrane protein</topology>
    </subcellularLocation>
</comment>
<reference evidence="6 7" key="1">
    <citation type="submission" date="2014-04" db="EMBL/GenBank/DDBJ databases">
        <authorList>
            <consortium name="DOE Joint Genome Institute"/>
            <person name="Kuo A."/>
            <person name="Girlanda M."/>
            <person name="Perotto S."/>
            <person name="Kohler A."/>
            <person name="Nagy L.G."/>
            <person name="Floudas D."/>
            <person name="Copeland A."/>
            <person name="Barry K.W."/>
            <person name="Cichocki N."/>
            <person name="Veneault-Fourrey C."/>
            <person name="LaButti K."/>
            <person name="Lindquist E.A."/>
            <person name="Lipzen A."/>
            <person name="Lundell T."/>
            <person name="Morin E."/>
            <person name="Murat C."/>
            <person name="Sun H."/>
            <person name="Tunlid A."/>
            <person name="Henrissat B."/>
            <person name="Grigoriev I.V."/>
            <person name="Hibbett D.S."/>
            <person name="Martin F."/>
            <person name="Nordberg H.P."/>
            <person name="Cantor M.N."/>
            <person name="Hua S.X."/>
        </authorList>
    </citation>
    <scope>NUCLEOTIDE SEQUENCE [LARGE SCALE GENOMIC DNA]</scope>
    <source>
        <strain evidence="6 7">MUT 4182</strain>
    </source>
</reference>
<dbReference type="Pfam" id="PF04479">
    <property type="entry name" value="RTA1"/>
    <property type="match status" value="1"/>
</dbReference>
<sequence>MAEQNNNDGNAFGYIPTLWITALFVGLFFLTTVVHIGQALYYKIWWLIPTFAFCGLGEVLGWAGRLWGSQQPYVLDPFLMQICCTIFSPTFLTAGMFFIFGRIIGLVGPEYSRLRPKTYAITFLSLDMAALIVQAVGGSQASAAETLEEANRGANVMVGGIILQMVAITLYVVIQAEYLVRVFKDKPIHPRPAPATAMATFDAEKLQPKATLAIAPVTGRQRVTKNIGLMLLGLVIATVFIYVRSIYRTIELLDGWNGPIITNETLFNVLDGMQILLAMVTLNVLHPGWLIPITKAEAPQATV</sequence>
<keyword evidence="2 5" id="KW-0812">Transmembrane</keyword>
<feature type="transmembrane region" description="Helical" evidence="5">
    <location>
        <begin position="44"/>
        <end position="63"/>
    </location>
</feature>
<keyword evidence="4 5" id="KW-0472">Membrane</keyword>
<feature type="transmembrane region" description="Helical" evidence="5">
    <location>
        <begin position="267"/>
        <end position="285"/>
    </location>
</feature>
<name>A0A0C3Q2S1_9AGAM</name>
<evidence type="ECO:0000313" key="7">
    <source>
        <dbReference type="Proteomes" id="UP000054248"/>
    </source>
</evidence>
<evidence type="ECO:0000313" key="6">
    <source>
        <dbReference type="EMBL" id="KIO16764.1"/>
    </source>
</evidence>
<keyword evidence="7" id="KW-1185">Reference proteome</keyword>
<dbReference type="GO" id="GO:0005886">
    <property type="term" value="C:plasma membrane"/>
    <property type="evidence" value="ECO:0007669"/>
    <property type="project" value="TreeGrafter"/>
</dbReference>
<proteinExistence type="predicted"/>
<dbReference type="STRING" id="1051891.A0A0C3Q2S1"/>
<protein>
    <recommendedName>
        <fullName evidence="8">RTA1 like protein</fullName>
    </recommendedName>
</protein>
<dbReference type="OrthoDB" id="3358017at2759"/>
<dbReference type="Proteomes" id="UP000054248">
    <property type="component" value="Unassembled WGS sequence"/>
</dbReference>
<reference evidence="7" key="2">
    <citation type="submission" date="2015-01" db="EMBL/GenBank/DDBJ databases">
        <title>Evolutionary Origins and Diversification of the Mycorrhizal Mutualists.</title>
        <authorList>
            <consortium name="DOE Joint Genome Institute"/>
            <consortium name="Mycorrhizal Genomics Consortium"/>
            <person name="Kohler A."/>
            <person name="Kuo A."/>
            <person name="Nagy L.G."/>
            <person name="Floudas D."/>
            <person name="Copeland A."/>
            <person name="Barry K.W."/>
            <person name="Cichocki N."/>
            <person name="Veneault-Fourrey C."/>
            <person name="LaButti K."/>
            <person name="Lindquist E.A."/>
            <person name="Lipzen A."/>
            <person name="Lundell T."/>
            <person name="Morin E."/>
            <person name="Murat C."/>
            <person name="Riley R."/>
            <person name="Ohm R."/>
            <person name="Sun H."/>
            <person name="Tunlid A."/>
            <person name="Henrissat B."/>
            <person name="Grigoriev I.V."/>
            <person name="Hibbett D.S."/>
            <person name="Martin F."/>
        </authorList>
    </citation>
    <scope>NUCLEOTIDE SEQUENCE [LARGE SCALE GENOMIC DNA]</scope>
    <source>
        <strain evidence="7">MUT 4182</strain>
    </source>
</reference>
<dbReference type="GO" id="GO:0000324">
    <property type="term" value="C:fungal-type vacuole"/>
    <property type="evidence" value="ECO:0007669"/>
    <property type="project" value="TreeGrafter"/>
</dbReference>
<feature type="transmembrane region" description="Helical" evidence="5">
    <location>
        <begin position="156"/>
        <end position="174"/>
    </location>
</feature>
<evidence type="ECO:0000256" key="1">
    <source>
        <dbReference type="ARBA" id="ARBA00004141"/>
    </source>
</evidence>
<dbReference type="InterPro" id="IPR007568">
    <property type="entry name" value="RTA1"/>
</dbReference>
<accession>A0A0C3Q2S1</accession>
<evidence type="ECO:0000256" key="3">
    <source>
        <dbReference type="ARBA" id="ARBA00022989"/>
    </source>
</evidence>
<organism evidence="6 7">
    <name type="scientific">Tulasnella calospora MUT 4182</name>
    <dbReference type="NCBI Taxonomy" id="1051891"/>
    <lineage>
        <taxon>Eukaryota</taxon>
        <taxon>Fungi</taxon>
        <taxon>Dikarya</taxon>
        <taxon>Basidiomycota</taxon>
        <taxon>Agaricomycotina</taxon>
        <taxon>Agaricomycetes</taxon>
        <taxon>Cantharellales</taxon>
        <taxon>Tulasnellaceae</taxon>
        <taxon>Tulasnella</taxon>
    </lineage>
</organism>
<dbReference type="HOGENOM" id="CLU_033465_6_0_1"/>
<dbReference type="EMBL" id="KN823489">
    <property type="protein sequence ID" value="KIO16764.1"/>
    <property type="molecule type" value="Genomic_DNA"/>
</dbReference>
<evidence type="ECO:0000256" key="5">
    <source>
        <dbReference type="SAM" id="Phobius"/>
    </source>
</evidence>
<feature type="transmembrane region" description="Helical" evidence="5">
    <location>
        <begin position="119"/>
        <end position="136"/>
    </location>
</feature>
<dbReference type="PANTHER" id="PTHR31465">
    <property type="entry name" value="PROTEIN RTA1-RELATED"/>
    <property type="match status" value="1"/>
</dbReference>
<dbReference type="PANTHER" id="PTHR31465:SF9">
    <property type="entry name" value="SPHINGOID LONG-CHAIN BASE TRANSPORTER RSB1"/>
    <property type="match status" value="1"/>
</dbReference>
<evidence type="ECO:0000256" key="4">
    <source>
        <dbReference type="ARBA" id="ARBA00023136"/>
    </source>
</evidence>
<keyword evidence="3 5" id="KW-1133">Transmembrane helix</keyword>
<feature type="transmembrane region" description="Helical" evidence="5">
    <location>
        <begin position="12"/>
        <end position="37"/>
    </location>
</feature>
<feature type="transmembrane region" description="Helical" evidence="5">
    <location>
        <begin position="227"/>
        <end position="247"/>
    </location>
</feature>
<dbReference type="AlphaFoldDB" id="A0A0C3Q2S1"/>
<feature type="transmembrane region" description="Helical" evidence="5">
    <location>
        <begin position="78"/>
        <end position="107"/>
    </location>
</feature>
<evidence type="ECO:0000256" key="2">
    <source>
        <dbReference type="ARBA" id="ARBA00022692"/>
    </source>
</evidence>
<gene>
    <name evidence="6" type="ORF">M407DRAFT_230730</name>
</gene>